<dbReference type="Gene3D" id="1.10.10.10">
    <property type="entry name" value="Winged helix-like DNA-binding domain superfamily/Winged helix DNA-binding domain"/>
    <property type="match status" value="1"/>
</dbReference>
<evidence type="ECO:0000313" key="3">
    <source>
        <dbReference type="EMBL" id="MCX2818311.1"/>
    </source>
</evidence>
<dbReference type="Pfam" id="PF08350">
    <property type="entry name" value="FilR1_middle"/>
    <property type="match status" value="1"/>
</dbReference>
<dbReference type="InterPro" id="IPR036390">
    <property type="entry name" value="WH_DNA-bd_sf"/>
</dbReference>
<feature type="domain" description="Methanogenesis regulatory protein FilR1 middle" evidence="1">
    <location>
        <begin position="107"/>
        <end position="233"/>
    </location>
</feature>
<dbReference type="InterPro" id="IPR036388">
    <property type="entry name" value="WH-like_DNA-bd_sf"/>
</dbReference>
<protein>
    <submittedName>
        <fullName evidence="3">Uncharacterized protein</fullName>
    </submittedName>
</protein>
<dbReference type="AlphaFoldDB" id="A0A9Q4C4S5"/>
<dbReference type="Pfam" id="PF25213">
    <property type="entry name" value="HVO_A0261_N"/>
    <property type="match status" value="1"/>
</dbReference>
<organism evidence="3 4">
    <name type="scientific">Halorutilus salinus</name>
    <dbReference type="NCBI Taxonomy" id="2487751"/>
    <lineage>
        <taxon>Archaea</taxon>
        <taxon>Methanobacteriati</taxon>
        <taxon>Methanobacteriota</taxon>
        <taxon>Stenosarchaea group</taxon>
        <taxon>Halobacteria</taxon>
        <taxon>Halorutilales</taxon>
        <taxon>Halorutilaceae</taxon>
        <taxon>Halorutilus</taxon>
    </lineage>
</organism>
<reference evidence="3" key="1">
    <citation type="submission" date="2022-09" db="EMBL/GenBank/DDBJ databases">
        <title>Haloadaptaus new haloarchaeum isolated from saline soil.</title>
        <authorList>
            <person name="Duran-Viseras A."/>
            <person name="Sanchez-Porro C."/>
            <person name="Ventosa A."/>
        </authorList>
    </citation>
    <scope>NUCLEOTIDE SEQUENCE</scope>
    <source>
        <strain evidence="3">F3-133</strain>
    </source>
</reference>
<evidence type="ECO:0000313" key="4">
    <source>
        <dbReference type="Proteomes" id="UP001149411"/>
    </source>
</evidence>
<evidence type="ECO:0000259" key="2">
    <source>
        <dbReference type="Pfam" id="PF25213"/>
    </source>
</evidence>
<dbReference type="InterPro" id="IPR011991">
    <property type="entry name" value="ArsR-like_HTH"/>
</dbReference>
<feature type="domain" description="HVO-A0261-like N-terminal" evidence="2">
    <location>
        <begin position="2"/>
        <end position="78"/>
    </location>
</feature>
<dbReference type="Proteomes" id="UP001149411">
    <property type="component" value="Unassembled WGS sequence"/>
</dbReference>
<keyword evidence="4" id="KW-1185">Reference proteome</keyword>
<sequence>MDSLLTVHRRYGYLAAITSGNRDKSAVAEYLGKSSSTVRKHLGELADLGVVEETDDGYTLTKYGEVVRANLKDAELAYEAEEIIEALDAPAEVLSQGRYVPSRKHVPNSTIGEIGEHVKNADTVRGLVPVLFPPYLGTYHGQVLDGLDAEFVMEREVLEHIRDEHGDLMDEASQNGTRFFVTDSNLSHGLALLDEHRVGVLVYDDDGHVLGRASFASRSAREHFEAMYEGCKENAERFEP</sequence>
<dbReference type="CDD" id="cd00090">
    <property type="entry name" value="HTH_ARSR"/>
    <property type="match status" value="1"/>
</dbReference>
<gene>
    <name evidence="3" type="ORF">EGH25_02955</name>
</gene>
<proteinExistence type="predicted"/>
<name>A0A9Q4C4S5_9EURY</name>
<accession>A0A9Q4C4S5</accession>
<dbReference type="InterPro" id="IPR013561">
    <property type="entry name" value="FilR1_middle_dom"/>
</dbReference>
<evidence type="ECO:0000259" key="1">
    <source>
        <dbReference type="Pfam" id="PF08350"/>
    </source>
</evidence>
<dbReference type="SUPFAM" id="SSF46785">
    <property type="entry name" value="Winged helix' DNA-binding domain"/>
    <property type="match status" value="1"/>
</dbReference>
<dbReference type="InterPro" id="IPR057527">
    <property type="entry name" value="HVO_A0261-like_N"/>
</dbReference>
<dbReference type="RefSeq" id="WP_266086076.1">
    <property type="nucleotide sequence ID" value="NZ_RKLV01000002.1"/>
</dbReference>
<dbReference type="EMBL" id="RKLV01000002">
    <property type="protein sequence ID" value="MCX2818311.1"/>
    <property type="molecule type" value="Genomic_DNA"/>
</dbReference>
<comment type="caution">
    <text evidence="3">The sequence shown here is derived from an EMBL/GenBank/DDBJ whole genome shotgun (WGS) entry which is preliminary data.</text>
</comment>